<dbReference type="RefSeq" id="WP_019688100.1">
    <property type="nucleotide sequence ID" value="NZ_CP009909.1"/>
</dbReference>
<name>A0A0F0GA16_PAEPO</name>
<dbReference type="EMBL" id="UGSC01000001">
    <property type="protein sequence ID" value="SUA71003.1"/>
    <property type="molecule type" value="Genomic_DNA"/>
</dbReference>
<dbReference type="GeneID" id="93347220"/>
<gene>
    <name evidence="1" type="primary">M1_3863</name>
    <name evidence="1" type="ORF">NCTC10343_03890</name>
</gene>
<organism evidence="1 2">
    <name type="scientific">Paenibacillus polymyxa</name>
    <name type="common">Bacillus polymyxa</name>
    <dbReference type="NCBI Taxonomy" id="1406"/>
    <lineage>
        <taxon>Bacteria</taxon>
        <taxon>Bacillati</taxon>
        <taxon>Bacillota</taxon>
        <taxon>Bacilli</taxon>
        <taxon>Bacillales</taxon>
        <taxon>Paenibacillaceae</taxon>
        <taxon>Paenibacillus</taxon>
    </lineage>
</organism>
<dbReference type="Proteomes" id="UP000254400">
    <property type="component" value="Unassembled WGS sequence"/>
</dbReference>
<dbReference type="PROSITE" id="PS51257">
    <property type="entry name" value="PROKAR_LIPOPROTEIN"/>
    <property type="match status" value="1"/>
</dbReference>
<reference evidence="1 2" key="1">
    <citation type="submission" date="2018-06" db="EMBL/GenBank/DDBJ databases">
        <authorList>
            <consortium name="Pathogen Informatics"/>
            <person name="Doyle S."/>
        </authorList>
    </citation>
    <scope>NUCLEOTIDE SEQUENCE [LARGE SCALE GENOMIC DNA]</scope>
    <source>
        <strain evidence="1 2">NCTC10343</strain>
    </source>
</reference>
<evidence type="ECO:0000313" key="2">
    <source>
        <dbReference type="Proteomes" id="UP000254400"/>
    </source>
</evidence>
<keyword evidence="1" id="KW-0449">Lipoprotein</keyword>
<sequence>MKKLSIFMLVLCCFSILAACSTDPVKKDLITYVNDGMLPLTQDEKAVTEKYESVTGDNFTDDETLYNTLRDDIIPEYTKYLDKVEAVKTETPEVRAVHETYIKAVSTQKEALITMIDALEKGDLNLINESNTKLSEGKKLFRDFGEQVNTLAKEHDVKINKK</sequence>
<protein>
    <submittedName>
        <fullName evidence="1">Putative lipoprotein</fullName>
    </submittedName>
</protein>
<accession>A0A0F0GA16</accession>
<dbReference type="AlphaFoldDB" id="A0A0F0GA16"/>
<proteinExistence type="predicted"/>
<evidence type="ECO:0000313" key="1">
    <source>
        <dbReference type="EMBL" id="SUA71003.1"/>
    </source>
</evidence>